<dbReference type="STRING" id="1121307.CLCY_1c03830"/>
<dbReference type="PANTHER" id="PTHR20855:SF129">
    <property type="entry name" value="HEMOLYSIN-3 HOMOLOG"/>
    <property type="match status" value="1"/>
</dbReference>
<evidence type="ECO:0000256" key="4">
    <source>
        <dbReference type="ARBA" id="ARBA00022989"/>
    </source>
</evidence>
<comment type="caution">
    <text evidence="8">The sequence shown here is derived from an EMBL/GenBank/DDBJ whole genome shotgun (WGS) entry which is preliminary data.</text>
</comment>
<accession>A0A0J8DA07</accession>
<dbReference type="RefSeq" id="WP_048571526.1">
    <property type="nucleotide sequence ID" value="NZ_LFVU01000028.1"/>
</dbReference>
<dbReference type="InterPro" id="IPR005744">
    <property type="entry name" value="Hy-lIII"/>
</dbReference>
<keyword evidence="5 7" id="KW-0472">Membrane</keyword>
<evidence type="ECO:0000256" key="1">
    <source>
        <dbReference type="ARBA" id="ARBA00004127"/>
    </source>
</evidence>
<keyword evidence="4 7" id="KW-1133">Transmembrane helix</keyword>
<evidence type="ECO:0000256" key="5">
    <source>
        <dbReference type="ARBA" id="ARBA00023136"/>
    </source>
</evidence>
<reference evidence="8 9" key="1">
    <citation type="submission" date="2015-06" db="EMBL/GenBank/DDBJ databases">
        <title>Draft genome sequence of the purine-degrading Clostridium cylindrosporum HC-1 (DSM 605).</title>
        <authorList>
            <person name="Poehlein A."/>
            <person name="Schiel-Bengelsdorf B."/>
            <person name="Bengelsdorf F."/>
            <person name="Daniel R."/>
            <person name="Duerre P."/>
        </authorList>
    </citation>
    <scope>NUCLEOTIDE SEQUENCE [LARGE SCALE GENOMIC DNA]</scope>
    <source>
        <strain evidence="8 9">DSM 605</strain>
    </source>
</reference>
<dbReference type="InterPro" id="IPR004254">
    <property type="entry name" value="AdipoR/HlyIII-related"/>
</dbReference>
<dbReference type="PANTHER" id="PTHR20855">
    <property type="entry name" value="ADIPOR/PROGESTIN RECEPTOR-RELATED"/>
    <property type="match status" value="1"/>
</dbReference>
<dbReference type="GO" id="GO:0140911">
    <property type="term" value="F:pore-forming activity"/>
    <property type="evidence" value="ECO:0007669"/>
    <property type="project" value="InterPro"/>
</dbReference>
<comment type="subcellular location">
    <subcellularLocation>
        <location evidence="1">Endomembrane system</location>
        <topology evidence="1">Multi-pass membrane protein</topology>
    </subcellularLocation>
</comment>
<feature type="transmembrane region" description="Helical" evidence="7">
    <location>
        <begin position="21"/>
        <end position="40"/>
    </location>
</feature>
<evidence type="ECO:0000313" key="8">
    <source>
        <dbReference type="EMBL" id="KMT21149.1"/>
    </source>
</evidence>
<proteinExistence type="inferred from homology"/>
<keyword evidence="6" id="KW-0862">Zinc</keyword>
<dbReference type="NCBIfam" id="TIGR01065">
    <property type="entry name" value="hlyIII"/>
    <property type="match status" value="1"/>
</dbReference>
<dbReference type="OrthoDB" id="9813689at2"/>
<evidence type="ECO:0000313" key="9">
    <source>
        <dbReference type="Proteomes" id="UP000036756"/>
    </source>
</evidence>
<feature type="transmembrane region" description="Helical" evidence="7">
    <location>
        <begin position="135"/>
        <end position="155"/>
    </location>
</feature>
<dbReference type="GO" id="GO:0046872">
    <property type="term" value="F:metal ion binding"/>
    <property type="evidence" value="ECO:0007669"/>
    <property type="project" value="UniProtKB-KW"/>
</dbReference>
<sequence>MENLKFYTKGEEIANAITHGIGLLLAIAALVLLIVCGVNYGDVWYMVSSIIYGVTLIVLYMGSTLYHSIPNINVKKILRIVDHSSIFLLIAGTYTPFTLTILRGSLGWTIFGVVWGCTLFGIFMKIFFLEKFEKISTFMYIGMGWFIVIALKDIIMALSTGGLVLLVLGGLSYTVGCIFYAKDKWPYNHAVWHLFVLAGSVFHFLTILLYVR</sequence>
<name>A0A0J8DA07_CLOCY</name>
<dbReference type="AlphaFoldDB" id="A0A0J8DA07"/>
<feature type="transmembrane region" description="Helical" evidence="7">
    <location>
        <begin position="46"/>
        <end position="66"/>
    </location>
</feature>
<dbReference type="GO" id="GO:0016020">
    <property type="term" value="C:membrane"/>
    <property type="evidence" value="ECO:0007669"/>
    <property type="project" value="InterPro"/>
</dbReference>
<dbReference type="Pfam" id="PF03006">
    <property type="entry name" value="HlyIII"/>
    <property type="match status" value="1"/>
</dbReference>
<keyword evidence="6" id="KW-0479">Metal-binding</keyword>
<feature type="binding site" evidence="6">
    <location>
        <position position="189"/>
    </location>
    <ligand>
        <name>Zn(2+)</name>
        <dbReference type="ChEBI" id="CHEBI:29105"/>
    </ligand>
</feature>
<evidence type="ECO:0000256" key="6">
    <source>
        <dbReference type="PIRSR" id="PIRSR604254-1"/>
    </source>
</evidence>
<protein>
    <submittedName>
        <fullName evidence="8">Channel protein, hemolysin III family</fullName>
    </submittedName>
</protein>
<dbReference type="GO" id="GO:0012505">
    <property type="term" value="C:endomembrane system"/>
    <property type="evidence" value="ECO:0007669"/>
    <property type="project" value="UniProtKB-SubCell"/>
</dbReference>
<feature type="binding site" evidence="6">
    <location>
        <position position="67"/>
    </location>
    <ligand>
        <name>Zn(2+)</name>
        <dbReference type="ChEBI" id="CHEBI:29105"/>
    </ligand>
</feature>
<feature type="binding site" evidence="6">
    <location>
        <position position="193"/>
    </location>
    <ligand>
        <name>Zn(2+)</name>
        <dbReference type="ChEBI" id="CHEBI:29105"/>
    </ligand>
</feature>
<keyword evidence="9" id="KW-1185">Reference proteome</keyword>
<keyword evidence="3 7" id="KW-0812">Transmembrane</keyword>
<feature type="transmembrane region" description="Helical" evidence="7">
    <location>
        <begin position="108"/>
        <end position="128"/>
    </location>
</feature>
<evidence type="ECO:0000256" key="2">
    <source>
        <dbReference type="ARBA" id="ARBA00008488"/>
    </source>
</evidence>
<gene>
    <name evidence="8" type="ORF">CLCY_1c03830</name>
</gene>
<dbReference type="PATRIC" id="fig|1121307.3.peg.748"/>
<comment type="similarity">
    <text evidence="2">Belongs to the UPF0073 (Hly-III) family.</text>
</comment>
<organism evidence="8 9">
    <name type="scientific">Clostridium cylindrosporum DSM 605</name>
    <dbReference type="NCBI Taxonomy" id="1121307"/>
    <lineage>
        <taxon>Bacteria</taxon>
        <taxon>Bacillati</taxon>
        <taxon>Bacillota</taxon>
        <taxon>Clostridia</taxon>
        <taxon>Eubacteriales</taxon>
        <taxon>Clostridiaceae</taxon>
        <taxon>Clostridium</taxon>
    </lineage>
</organism>
<feature type="transmembrane region" description="Helical" evidence="7">
    <location>
        <begin position="86"/>
        <end position="102"/>
    </location>
</feature>
<dbReference type="Proteomes" id="UP000036756">
    <property type="component" value="Unassembled WGS sequence"/>
</dbReference>
<dbReference type="EMBL" id="LFVU01000028">
    <property type="protein sequence ID" value="KMT21149.1"/>
    <property type="molecule type" value="Genomic_DNA"/>
</dbReference>
<feature type="transmembrane region" description="Helical" evidence="7">
    <location>
        <begin position="190"/>
        <end position="211"/>
    </location>
</feature>
<evidence type="ECO:0000256" key="7">
    <source>
        <dbReference type="SAM" id="Phobius"/>
    </source>
</evidence>
<evidence type="ECO:0000256" key="3">
    <source>
        <dbReference type="ARBA" id="ARBA00022692"/>
    </source>
</evidence>